<dbReference type="InterPro" id="IPR015422">
    <property type="entry name" value="PyrdxlP-dep_Trfase_small"/>
</dbReference>
<reference evidence="10 12" key="1">
    <citation type="journal article" date="2012" name="J. Bacteriol.">
        <title>Genome sequence of Pectobacterium sp. strain SCC3193.</title>
        <authorList>
            <person name="Koskinen J.P."/>
            <person name="Laine P."/>
            <person name="Niemi O."/>
            <person name="Nykyri J."/>
            <person name="Harjunpaa H."/>
            <person name="Auvinen P."/>
            <person name="Paulin L."/>
            <person name="Pirhonen M."/>
            <person name="Palva T."/>
            <person name="Holm L."/>
        </authorList>
    </citation>
    <scope>NUCLEOTIDE SEQUENCE [LARGE SCALE GENOMIC DNA]</scope>
    <source>
        <strain evidence="10 12">SCC3193</strain>
    </source>
</reference>
<dbReference type="NCBIfam" id="TIGR01324">
    <property type="entry name" value="cysta_beta_ly_B"/>
    <property type="match status" value="1"/>
</dbReference>
<keyword evidence="4 11" id="KW-0456">Lyase</keyword>
<gene>
    <name evidence="11" type="primary">metC</name>
    <name evidence="10" type="ordered locus">W5S_0947</name>
    <name evidence="11" type="ORF">F6Q06_04295</name>
</gene>
<dbReference type="EC" id="4.4.1.8" evidence="11"/>
<evidence type="ECO:0000256" key="5">
    <source>
        <dbReference type="ARBA" id="ARBA00046315"/>
    </source>
</evidence>
<evidence type="ECO:0000256" key="2">
    <source>
        <dbReference type="ARBA" id="ARBA00009077"/>
    </source>
</evidence>
<protein>
    <submittedName>
        <fullName evidence="10">Cystathionine beta-lyase</fullName>
        <ecNumber evidence="11">4.4.1.8</ecNumber>
    </submittedName>
</protein>
<comment type="cofactor">
    <cofactor evidence="1 9">
        <name>pyridoxal 5'-phosphate</name>
        <dbReference type="ChEBI" id="CHEBI:597326"/>
    </cofactor>
</comment>
<keyword evidence="3 8" id="KW-0663">Pyridoxal phosphate</keyword>
<proteinExistence type="inferred from homology"/>
<evidence type="ECO:0000313" key="12">
    <source>
        <dbReference type="Proteomes" id="UP000008044"/>
    </source>
</evidence>
<dbReference type="KEGG" id="pec:W5S_0947"/>
<dbReference type="EMBL" id="WABS01000006">
    <property type="protein sequence ID" value="MBI0553713.1"/>
    <property type="molecule type" value="Genomic_DNA"/>
</dbReference>
<evidence type="ECO:0000256" key="6">
    <source>
        <dbReference type="ARBA" id="ARBA00047517"/>
    </source>
</evidence>
<evidence type="ECO:0000313" key="11">
    <source>
        <dbReference type="EMBL" id="MBI0553713.1"/>
    </source>
</evidence>
<dbReference type="PANTHER" id="PTHR43500:SF1">
    <property type="entry name" value="CYSTATHIONINE BETA-LYASE-RELATED"/>
    <property type="match status" value="1"/>
</dbReference>
<reference evidence="11" key="4">
    <citation type="submission" date="2024-05" db="EMBL/GenBank/DDBJ databases">
        <title>Identification of Pectobacterium versatile causing blackleg of potato from New York State with a whole genome sequencing approach.</title>
        <authorList>
            <person name="Ma X."/>
            <person name="Swingle B."/>
        </authorList>
    </citation>
    <scope>NUCLEOTIDE SEQUENCE</scope>
    <source>
        <strain evidence="11">NY1588A</strain>
    </source>
</reference>
<comment type="catalytic activity">
    <reaction evidence="7">
        <text>an S-substituted L-cysteine + H2O = a thiol + pyruvate + NH4(+)</text>
        <dbReference type="Rhea" id="RHEA:18121"/>
        <dbReference type="ChEBI" id="CHEBI:15361"/>
        <dbReference type="ChEBI" id="CHEBI:15377"/>
        <dbReference type="ChEBI" id="CHEBI:28938"/>
        <dbReference type="ChEBI" id="CHEBI:29256"/>
        <dbReference type="ChEBI" id="CHEBI:58717"/>
        <dbReference type="EC" id="4.4.1.13"/>
    </reaction>
</comment>
<evidence type="ECO:0000256" key="7">
    <source>
        <dbReference type="ARBA" id="ARBA00047625"/>
    </source>
</evidence>
<reference evidence="13" key="3">
    <citation type="submission" date="2023-07" db="EMBL/GenBank/DDBJ databases">
        <title>Identification of Pectobacterium versatile causing blackleg of potato from New York State with a whole genome sequencing approach.</title>
        <authorList>
            <person name="Ma X."/>
            <person name="Swingle B."/>
        </authorList>
    </citation>
    <scope>NUCLEOTIDE SEQUENCE [LARGE SCALE GENOMIC DNA]</scope>
    <source>
        <strain evidence="13">NY1588A</strain>
    </source>
</reference>
<dbReference type="Proteomes" id="UP000008044">
    <property type="component" value="Chromosome"/>
</dbReference>
<organism evidence="10 12">
    <name type="scientific">Pectobacterium parmentieri</name>
    <dbReference type="NCBI Taxonomy" id="1905730"/>
    <lineage>
        <taxon>Bacteria</taxon>
        <taxon>Pseudomonadati</taxon>
        <taxon>Pseudomonadota</taxon>
        <taxon>Gammaproteobacteria</taxon>
        <taxon>Enterobacterales</taxon>
        <taxon>Pectobacteriaceae</taxon>
        <taxon>Pectobacterium</taxon>
    </lineage>
</organism>
<dbReference type="GO" id="GO:0047804">
    <property type="term" value="F:cysteine-S-conjugate beta-lyase activity"/>
    <property type="evidence" value="ECO:0007669"/>
    <property type="project" value="UniProtKB-EC"/>
</dbReference>
<dbReference type="PATRIC" id="fig|1166016.3.peg.961"/>
<dbReference type="InterPro" id="IPR000277">
    <property type="entry name" value="Cys/Met-Metab_PyrdxlP-dep_enz"/>
</dbReference>
<dbReference type="Gene3D" id="3.40.640.10">
    <property type="entry name" value="Type I PLP-dependent aspartate aminotransferase-like (Major domain)"/>
    <property type="match status" value="1"/>
</dbReference>
<feature type="modified residue" description="N6-(pyridoxal phosphate)lysine" evidence="8">
    <location>
        <position position="208"/>
    </location>
</feature>
<name>A0A0H3I579_PECPM</name>
<evidence type="ECO:0000256" key="3">
    <source>
        <dbReference type="ARBA" id="ARBA00022898"/>
    </source>
</evidence>
<evidence type="ECO:0000313" key="13">
    <source>
        <dbReference type="Proteomes" id="UP001194579"/>
    </source>
</evidence>
<dbReference type="PIRSF" id="PIRSF001434">
    <property type="entry name" value="CGS"/>
    <property type="match status" value="1"/>
</dbReference>
<dbReference type="HOGENOM" id="CLU_018986_5_1_6"/>
<comment type="pathway">
    <text evidence="5">Amino-acid biosynthesis; L-methionine biosynthesis via de novo pathway; L-homocysteine from L-cystathionine: step 1/1.</text>
</comment>
<dbReference type="GO" id="GO:0030170">
    <property type="term" value="F:pyridoxal phosphate binding"/>
    <property type="evidence" value="ECO:0007669"/>
    <property type="project" value="InterPro"/>
</dbReference>
<dbReference type="InterPro" id="IPR015424">
    <property type="entry name" value="PyrdxlP-dep_Trfase"/>
</dbReference>
<evidence type="ECO:0000256" key="4">
    <source>
        <dbReference type="ARBA" id="ARBA00023239"/>
    </source>
</evidence>
<dbReference type="GO" id="GO:0019346">
    <property type="term" value="P:transsulfuration"/>
    <property type="evidence" value="ECO:0007669"/>
    <property type="project" value="InterPro"/>
</dbReference>
<dbReference type="RefSeq" id="WP_012822770.1">
    <property type="nucleotide sequence ID" value="NC_017845.1"/>
</dbReference>
<evidence type="ECO:0000256" key="9">
    <source>
        <dbReference type="RuleBase" id="RU362118"/>
    </source>
</evidence>
<dbReference type="AlphaFoldDB" id="A0A0H3I579"/>
<dbReference type="Gene3D" id="3.90.1150.10">
    <property type="entry name" value="Aspartate Aminotransferase, domain 1"/>
    <property type="match status" value="1"/>
</dbReference>
<comment type="catalytic activity">
    <reaction evidence="6">
        <text>L,L-cystathionine + H2O = L-homocysteine + pyruvate + NH4(+)</text>
        <dbReference type="Rhea" id="RHEA:13965"/>
        <dbReference type="ChEBI" id="CHEBI:15361"/>
        <dbReference type="ChEBI" id="CHEBI:15377"/>
        <dbReference type="ChEBI" id="CHEBI:28938"/>
        <dbReference type="ChEBI" id="CHEBI:58161"/>
        <dbReference type="ChEBI" id="CHEBI:58199"/>
    </reaction>
</comment>
<evidence type="ECO:0000313" key="10">
    <source>
        <dbReference type="EMBL" id="AFI89065.1"/>
    </source>
</evidence>
<keyword evidence="13" id="KW-1185">Reference proteome</keyword>
<evidence type="ECO:0000256" key="8">
    <source>
        <dbReference type="PIRSR" id="PIRSR001434-2"/>
    </source>
</evidence>
<dbReference type="PROSITE" id="PS00868">
    <property type="entry name" value="CYS_MET_METAB_PP"/>
    <property type="match status" value="1"/>
</dbReference>
<dbReference type="Pfam" id="PF01053">
    <property type="entry name" value="Cys_Met_Meta_PP"/>
    <property type="match status" value="1"/>
</dbReference>
<sequence length="389" mass="43002">MKPETKVIHAGRHPDDFLGTVNTPVYRTSTVICGSMAEWDNKQRQQTSFDEPELFYGRHGTPTSKSLQEAIAELEGGYKSFVYPSGVSACTTAILAFTSADDHVLVPDSVYGPVRQIAGTLLKRFRINVEFYDPALGADIEKLFRPETRLVYTEAPGSMTFEMQDIPAIAEVAHRHDAIVVMDNTWASPLYFQPFTKGVDISIQAATKYIVGHSDVMMGIVTATEATYQRLKSTTHELGLLASPDDCYLAQRGLRTLHVRLERHYQTGLRLAEFIARQPEVARVIHPALPGDPGYALWKRDFTGASGLFAFALHPELSHKRTAFVEALTLFGIGGSWGGYESLILPLNPVRSVHPDAHPGTLLRIHAGLESVDDLLADLERAFALIRQA</sequence>
<dbReference type="STRING" id="1905730.W5S_0947"/>
<dbReference type="Proteomes" id="UP001194579">
    <property type="component" value="Unassembled WGS sequence"/>
</dbReference>
<dbReference type="InterPro" id="IPR054542">
    <property type="entry name" value="Cys_met_metab_PP"/>
</dbReference>
<dbReference type="OMA" id="MRTLHIR"/>
<dbReference type="eggNOG" id="COG0626">
    <property type="taxonomic scope" value="Bacteria"/>
</dbReference>
<comment type="similarity">
    <text evidence="2 9">Belongs to the trans-sulfuration enzymes family.</text>
</comment>
<dbReference type="FunFam" id="3.40.640.10:FF:000046">
    <property type="entry name" value="Cystathionine gamma-lyase"/>
    <property type="match status" value="1"/>
</dbReference>
<accession>A0A0H3I579</accession>
<reference evidence="10" key="2">
    <citation type="submission" date="2012-03" db="EMBL/GenBank/DDBJ databases">
        <authorList>
            <person name="Koskinen P."/>
            <person name="Laine P."/>
            <person name="Niemi O."/>
            <person name="Nykyri J."/>
            <person name="Harjunpaa H."/>
            <person name="Auvinen P."/>
            <person name="Paulin L."/>
            <person name="Pirhonen M."/>
            <person name="Palva T."/>
            <person name="Holm L."/>
        </authorList>
    </citation>
    <scope>NUCLEOTIDE SEQUENCE</scope>
    <source>
        <strain evidence="10">SCC3193</strain>
    </source>
</reference>
<dbReference type="CDD" id="cd00614">
    <property type="entry name" value="CGS_like"/>
    <property type="match status" value="1"/>
</dbReference>
<evidence type="ECO:0000256" key="1">
    <source>
        <dbReference type="ARBA" id="ARBA00001933"/>
    </source>
</evidence>
<dbReference type="PANTHER" id="PTHR43500">
    <property type="entry name" value="CYSTATHIONINE BETA-LYASE-RELATED"/>
    <property type="match status" value="1"/>
</dbReference>
<dbReference type="InterPro" id="IPR015421">
    <property type="entry name" value="PyrdxlP-dep_Trfase_major"/>
</dbReference>
<dbReference type="GO" id="GO:0019450">
    <property type="term" value="P:L-cysteine catabolic process to pyruvate"/>
    <property type="evidence" value="ECO:0007669"/>
    <property type="project" value="TreeGrafter"/>
</dbReference>
<dbReference type="SUPFAM" id="SSF53383">
    <property type="entry name" value="PLP-dependent transferases"/>
    <property type="match status" value="1"/>
</dbReference>
<dbReference type="InterPro" id="IPR006233">
    <property type="entry name" value="Cys_b_lyase_bac"/>
</dbReference>
<dbReference type="EMBL" id="CP003415">
    <property type="protein sequence ID" value="AFI89065.1"/>
    <property type="molecule type" value="Genomic_DNA"/>
</dbReference>